<dbReference type="InterPro" id="IPR029068">
    <property type="entry name" value="Glyas_Bleomycin-R_OHBP_Dase"/>
</dbReference>
<organism evidence="2 3">
    <name type="scientific">Actinospica durhamensis</name>
    <dbReference type="NCBI Taxonomy" id="1508375"/>
    <lineage>
        <taxon>Bacteria</taxon>
        <taxon>Bacillati</taxon>
        <taxon>Actinomycetota</taxon>
        <taxon>Actinomycetes</taxon>
        <taxon>Catenulisporales</taxon>
        <taxon>Actinospicaceae</taxon>
        <taxon>Actinospica</taxon>
    </lineage>
</organism>
<dbReference type="Pfam" id="PF18029">
    <property type="entry name" value="Glyoxalase_6"/>
    <property type="match status" value="1"/>
</dbReference>
<reference evidence="2" key="1">
    <citation type="submission" date="2021-04" db="EMBL/GenBank/DDBJ databases">
        <title>Genome based classification of Actinospica acidithermotolerans sp. nov., an actinobacterium isolated from an Indonesian hot spring.</title>
        <authorList>
            <person name="Kusuma A.B."/>
            <person name="Putra K.E."/>
            <person name="Nafisah S."/>
            <person name="Loh J."/>
            <person name="Nouioui I."/>
            <person name="Goodfellow M."/>
        </authorList>
    </citation>
    <scope>NUCLEOTIDE SEQUENCE</scope>
    <source>
        <strain evidence="2">CSCA 57</strain>
    </source>
</reference>
<dbReference type="PANTHER" id="PTHR35908">
    <property type="entry name" value="HYPOTHETICAL FUSION PROTEIN"/>
    <property type="match status" value="1"/>
</dbReference>
<dbReference type="Proteomes" id="UP000675781">
    <property type="component" value="Unassembled WGS sequence"/>
</dbReference>
<dbReference type="InterPro" id="IPR041581">
    <property type="entry name" value="Glyoxalase_6"/>
</dbReference>
<dbReference type="PANTHER" id="PTHR35908:SF1">
    <property type="entry name" value="CONSERVED PROTEIN"/>
    <property type="match status" value="1"/>
</dbReference>
<dbReference type="SUPFAM" id="SSF54593">
    <property type="entry name" value="Glyoxalase/Bleomycin resistance protein/Dihydroxybiphenyl dioxygenase"/>
    <property type="match status" value="1"/>
</dbReference>
<dbReference type="EMBL" id="JAGSOG010000032">
    <property type="protein sequence ID" value="MBR7833513.1"/>
    <property type="molecule type" value="Genomic_DNA"/>
</dbReference>
<protein>
    <submittedName>
        <fullName evidence="2">VOC family protein</fullName>
    </submittedName>
</protein>
<dbReference type="AlphaFoldDB" id="A0A941EMA6"/>
<evidence type="ECO:0000259" key="1">
    <source>
        <dbReference type="Pfam" id="PF18029"/>
    </source>
</evidence>
<evidence type="ECO:0000313" key="3">
    <source>
        <dbReference type="Proteomes" id="UP000675781"/>
    </source>
</evidence>
<keyword evidence="3" id="KW-1185">Reference proteome</keyword>
<accession>A0A941EMA6</accession>
<sequence>MNPAIVETAALTIDCADAAAMGVFYRAAGGGEVTFSDEESCGVTLGGLLLIFRALPDYRPPIWPGSGSPMQMHFEFNVDGDLDEAAARLVALGATLAEFQPHDNGRVMFDPAGHPFCIGAPV</sequence>
<proteinExistence type="predicted"/>
<gene>
    <name evidence="2" type="ORF">KDL01_09565</name>
</gene>
<dbReference type="Gene3D" id="3.10.180.10">
    <property type="entry name" value="2,3-Dihydroxybiphenyl 1,2-Dioxygenase, domain 1"/>
    <property type="match status" value="1"/>
</dbReference>
<evidence type="ECO:0000313" key="2">
    <source>
        <dbReference type="EMBL" id="MBR7833513.1"/>
    </source>
</evidence>
<name>A0A941EMA6_9ACTN</name>
<dbReference type="RefSeq" id="WP_212528035.1">
    <property type="nucleotide sequence ID" value="NZ_JAGSOG010000032.1"/>
</dbReference>
<comment type="caution">
    <text evidence="2">The sequence shown here is derived from an EMBL/GenBank/DDBJ whole genome shotgun (WGS) entry which is preliminary data.</text>
</comment>
<feature type="domain" description="Glyoxalase-like" evidence="1">
    <location>
        <begin position="11"/>
        <end position="118"/>
    </location>
</feature>